<proteinExistence type="predicted"/>
<protein>
    <submittedName>
        <fullName evidence="1">DUF1415 domain-containing protein</fullName>
    </submittedName>
</protein>
<reference evidence="1 2" key="1">
    <citation type="submission" date="2021-03" db="EMBL/GenBank/DDBJ databases">
        <title>Oceanisphaera sp. nov., isolated from the intestine.</title>
        <authorList>
            <person name="Zhao L.-H."/>
            <person name="Shi L.-F."/>
        </authorList>
    </citation>
    <scope>NUCLEOTIDE SEQUENCE [LARGE SCALE GENOMIC DNA]</scope>
    <source>
        <strain evidence="1 2">DM8</strain>
    </source>
</reference>
<comment type="caution">
    <text evidence="1">The sequence shown here is derived from an EMBL/GenBank/DDBJ whole genome shotgun (WGS) entry which is preliminary data.</text>
</comment>
<evidence type="ECO:0000313" key="2">
    <source>
        <dbReference type="Proteomes" id="UP000664882"/>
    </source>
</evidence>
<gene>
    <name evidence="1" type="ORF">J3U76_08105</name>
</gene>
<keyword evidence="2" id="KW-1185">Reference proteome</keyword>
<dbReference type="RefSeq" id="WP_208005466.1">
    <property type="nucleotide sequence ID" value="NZ_JAGDFX010000008.1"/>
</dbReference>
<sequence>MLEQEHYISATEHWVKRVIMKYNLCPFARQEVERASIRYAVVEEHQPKAVLQALLNECSMLDEQNEIATTLVILPRGFEGFYAYLDLVDLADEALFNQGYEGKYQLASFHPDYCFDGEPQDDAANYTNRSPYPTLHIIREDSMEKALASYAHPESIPERNIIFARRKGSEFFVKLLAECHEPHTK</sequence>
<accession>A0ABS3NH81</accession>
<evidence type="ECO:0000313" key="1">
    <source>
        <dbReference type="EMBL" id="MBO1519586.1"/>
    </source>
</evidence>
<dbReference type="Pfam" id="PF07209">
    <property type="entry name" value="DUF1415"/>
    <property type="match status" value="1"/>
</dbReference>
<organism evidence="1 2">
    <name type="scientific">Oceanisphaera pacifica</name>
    <dbReference type="NCBI Taxonomy" id="2818389"/>
    <lineage>
        <taxon>Bacteria</taxon>
        <taxon>Pseudomonadati</taxon>
        <taxon>Pseudomonadota</taxon>
        <taxon>Gammaproteobacteria</taxon>
        <taxon>Aeromonadales</taxon>
        <taxon>Aeromonadaceae</taxon>
        <taxon>Oceanisphaera</taxon>
    </lineage>
</organism>
<dbReference type="InterPro" id="IPR009858">
    <property type="entry name" value="DUF1415"/>
</dbReference>
<name>A0ABS3NH81_9GAMM</name>
<dbReference type="Proteomes" id="UP000664882">
    <property type="component" value="Unassembled WGS sequence"/>
</dbReference>
<dbReference type="EMBL" id="JAGDFX010000008">
    <property type="protein sequence ID" value="MBO1519586.1"/>
    <property type="molecule type" value="Genomic_DNA"/>
</dbReference>